<reference evidence="5" key="1">
    <citation type="journal article" date="2019" name="Int. J. Syst. Evol. Microbiol.">
        <title>The Global Catalogue of Microorganisms (GCM) 10K type strain sequencing project: providing services to taxonomists for standard genome sequencing and annotation.</title>
        <authorList>
            <consortium name="The Broad Institute Genomics Platform"/>
            <consortium name="The Broad Institute Genome Sequencing Center for Infectious Disease"/>
            <person name="Wu L."/>
            <person name="Ma J."/>
        </authorList>
    </citation>
    <scope>NUCLEOTIDE SEQUENCE [LARGE SCALE GENOMIC DNA]</scope>
    <source>
        <strain evidence="5">NBRC 108894</strain>
    </source>
</reference>
<proteinExistence type="predicted"/>
<evidence type="ECO:0000259" key="3">
    <source>
        <dbReference type="PROSITE" id="PS51186"/>
    </source>
</evidence>
<dbReference type="InterPro" id="IPR016181">
    <property type="entry name" value="Acyl_CoA_acyltransferase"/>
</dbReference>
<evidence type="ECO:0000256" key="2">
    <source>
        <dbReference type="ARBA" id="ARBA00023315"/>
    </source>
</evidence>
<dbReference type="PANTHER" id="PTHR43800:SF1">
    <property type="entry name" value="PEPTIDYL-LYSINE N-ACETYLTRANSFERASE YJAB"/>
    <property type="match status" value="1"/>
</dbReference>
<name>A0ABQ6K1J5_9MICO</name>
<dbReference type="Proteomes" id="UP001157034">
    <property type="component" value="Unassembled WGS sequence"/>
</dbReference>
<dbReference type="PROSITE" id="PS51186">
    <property type="entry name" value="GNAT"/>
    <property type="match status" value="1"/>
</dbReference>
<gene>
    <name evidence="4" type="ORF">GCM10025881_01330</name>
</gene>
<dbReference type="RefSeq" id="WP_284252048.1">
    <property type="nucleotide sequence ID" value="NZ_BAAAQO010000005.1"/>
</dbReference>
<keyword evidence="2" id="KW-0012">Acyltransferase</keyword>
<feature type="domain" description="N-acetyltransferase" evidence="3">
    <location>
        <begin position="3"/>
        <end position="154"/>
    </location>
</feature>
<evidence type="ECO:0000256" key="1">
    <source>
        <dbReference type="ARBA" id="ARBA00022679"/>
    </source>
</evidence>
<keyword evidence="5" id="KW-1185">Reference proteome</keyword>
<dbReference type="Gene3D" id="3.40.630.30">
    <property type="match status" value="1"/>
</dbReference>
<protein>
    <submittedName>
        <fullName evidence="4">GCN5 family N-acetyltransferase</fullName>
    </submittedName>
</protein>
<dbReference type="PANTHER" id="PTHR43800">
    <property type="entry name" value="PEPTIDYL-LYSINE N-ACETYLTRANSFERASE YJAB"/>
    <property type="match status" value="1"/>
</dbReference>
<keyword evidence="1" id="KW-0808">Transferase</keyword>
<accession>A0ABQ6K1J5</accession>
<dbReference type="SUPFAM" id="SSF55729">
    <property type="entry name" value="Acyl-CoA N-acyltransferases (Nat)"/>
    <property type="match status" value="1"/>
</dbReference>
<dbReference type="InterPro" id="IPR000182">
    <property type="entry name" value="GNAT_dom"/>
</dbReference>
<evidence type="ECO:0000313" key="5">
    <source>
        <dbReference type="Proteomes" id="UP001157034"/>
    </source>
</evidence>
<dbReference type="Pfam" id="PF00583">
    <property type="entry name" value="Acetyltransf_1"/>
    <property type="match status" value="1"/>
</dbReference>
<organism evidence="4 5">
    <name type="scientific">Pseudolysinimonas kribbensis</name>
    <dbReference type="NCBI Taxonomy" id="433641"/>
    <lineage>
        <taxon>Bacteria</taxon>
        <taxon>Bacillati</taxon>
        <taxon>Actinomycetota</taxon>
        <taxon>Actinomycetes</taxon>
        <taxon>Micrococcales</taxon>
        <taxon>Microbacteriaceae</taxon>
        <taxon>Pseudolysinimonas</taxon>
    </lineage>
</organism>
<comment type="caution">
    <text evidence="4">The sequence shown here is derived from an EMBL/GenBank/DDBJ whole genome shotgun (WGS) entry which is preliminary data.</text>
</comment>
<evidence type="ECO:0000313" key="4">
    <source>
        <dbReference type="EMBL" id="GMA93309.1"/>
    </source>
</evidence>
<dbReference type="EMBL" id="BSVB01000001">
    <property type="protein sequence ID" value="GMA93309.1"/>
    <property type="molecule type" value="Genomic_DNA"/>
</dbReference>
<sequence length="166" mass="18644">MIDLIRAAQPQDFDAIETIENSADQLFVDRFGSIPWEAAPVGASRVSEPGFVLIAAEESGALVGFVHVLDEDGFAHLEQLSVLPERGRRGYGRALVEAAKSEARHRGYKRMTLRTYADVPWNAPFYARAGFTEEEPATKFHERLVEVEHRLSLDRYGRRVQMGVTL</sequence>
<dbReference type="CDD" id="cd04301">
    <property type="entry name" value="NAT_SF"/>
    <property type="match status" value="1"/>
</dbReference>